<dbReference type="PANTHER" id="PTHR11064:SF141">
    <property type="entry name" value="NUCLEAR TRANSCRIPTION FACTOR Y SUBUNIT B-1"/>
    <property type="match status" value="1"/>
</dbReference>
<protein>
    <submittedName>
        <fullName evidence="10">NUCLEAR TRANSCRIPTION FACTOR Y SUBUNIT B-2-RELATED</fullName>
    </submittedName>
</protein>
<dbReference type="GO" id="GO:0001228">
    <property type="term" value="F:DNA-binding transcription activator activity, RNA polymerase II-specific"/>
    <property type="evidence" value="ECO:0007669"/>
    <property type="project" value="InterPro"/>
</dbReference>
<keyword evidence="7" id="KW-0539">Nucleus</keyword>
<reference evidence="10" key="2">
    <citation type="journal article" date="2023" name="Int. J. Mol. Sci.">
        <title>De Novo Assembly and Annotation of 11 Diverse Shrub Willow (Salix) Genomes Reveals Novel Gene Organization in Sex-Linked Regions.</title>
        <authorList>
            <person name="Hyden B."/>
            <person name="Feng K."/>
            <person name="Yates T.B."/>
            <person name="Jawdy S."/>
            <person name="Cereghino C."/>
            <person name="Smart L.B."/>
            <person name="Muchero W."/>
        </authorList>
    </citation>
    <scope>NUCLEOTIDE SEQUENCE [LARGE SCALE GENOMIC DNA]</scope>
    <source>
        <tissue evidence="10">Shoot tip</tissue>
    </source>
</reference>
<keyword evidence="11" id="KW-1185">Reference proteome</keyword>
<dbReference type="InterPro" id="IPR027113">
    <property type="entry name" value="Transc_fact_NFYB/HAP3"/>
</dbReference>
<evidence type="ECO:0000313" key="11">
    <source>
        <dbReference type="Proteomes" id="UP001151529"/>
    </source>
</evidence>
<dbReference type="EMBL" id="JAPFFL010000006">
    <property type="protein sequence ID" value="KAJ6720320.1"/>
    <property type="molecule type" value="Genomic_DNA"/>
</dbReference>
<dbReference type="FunFam" id="1.10.20.10:FF:000110">
    <property type="entry name" value="Nuclear factor Y, subunit B1"/>
    <property type="match status" value="1"/>
</dbReference>
<keyword evidence="3" id="KW-0805">Transcription regulation</keyword>
<proteinExistence type="inferred from homology"/>
<dbReference type="GO" id="GO:0000978">
    <property type="term" value="F:RNA polymerase II cis-regulatory region sequence-specific DNA binding"/>
    <property type="evidence" value="ECO:0007669"/>
    <property type="project" value="TreeGrafter"/>
</dbReference>
<dbReference type="SUPFAM" id="SSF47113">
    <property type="entry name" value="Histone-fold"/>
    <property type="match status" value="1"/>
</dbReference>
<evidence type="ECO:0000256" key="5">
    <source>
        <dbReference type="ARBA" id="ARBA00023159"/>
    </source>
</evidence>
<comment type="subcellular location">
    <subcellularLocation>
        <location evidence="1">Nucleus</location>
    </subcellularLocation>
</comment>
<dbReference type="GO" id="GO:0016602">
    <property type="term" value="C:CCAAT-binding factor complex"/>
    <property type="evidence" value="ECO:0007669"/>
    <property type="project" value="InterPro"/>
</dbReference>
<dbReference type="InterPro" id="IPR003956">
    <property type="entry name" value="Transcrpt_fac_NFYB/HAP3_CS"/>
</dbReference>
<keyword evidence="4" id="KW-0238">DNA-binding</keyword>
<evidence type="ECO:0000313" key="10">
    <source>
        <dbReference type="EMBL" id="KAJ6720320.1"/>
    </source>
</evidence>
<evidence type="ECO:0000256" key="6">
    <source>
        <dbReference type="ARBA" id="ARBA00023163"/>
    </source>
</evidence>
<evidence type="ECO:0000256" key="1">
    <source>
        <dbReference type="ARBA" id="ARBA00004123"/>
    </source>
</evidence>
<feature type="domain" description="Transcription factor CBF/NF-Y/archaeal histone" evidence="9">
    <location>
        <begin position="31"/>
        <end position="95"/>
    </location>
</feature>
<dbReference type="Gene3D" id="1.10.20.10">
    <property type="entry name" value="Histone, subunit A"/>
    <property type="match status" value="1"/>
</dbReference>
<dbReference type="PANTHER" id="PTHR11064">
    <property type="entry name" value="CCAAT-BINDING TRANSCRIPTION FACTOR-RELATED"/>
    <property type="match status" value="1"/>
</dbReference>
<reference evidence="10" key="1">
    <citation type="submission" date="2022-11" db="EMBL/GenBank/DDBJ databases">
        <authorList>
            <person name="Hyden B.L."/>
            <person name="Feng K."/>
            <person name="Yates T."/>
            <person name="Jawdy S."/>
            <person name="Smart L.B."/>
            <person name="Muchero W."/>
        </authorList>
    </citation>
    <scope>NUCLEOTIDE SEQUENCE</scope>
    <source>
        <tissue evidence="10">Shoot tip</tissue>
    </source>
</reference>
<dbReference type="InterPro" id="IPR009072">
    <property type="entry name" value="Histone-fold"/>
</dbReference>
<dbReference type="PROSITE" id="PS00685">
    <property type="entry name" value="NFYB_HAP3"/>
    <property type="match status" value="1"/>
</dbReference>
<keyword evidence="6" id="KW-0804">Transcription</keyword>
<evidence type="ECO:0000259" key="9">
    <source>
        <dbReference type="Pfam" id="PF00808"/>
    </source>
</evidence>
<name>A0A9Q0TYU3_SALVM</name>
<dbReference type="Pfam" id="PF00808">
    <property type="entry name" value="CBFD_NFYB_HMF"/>
    <property type="match status" value="1"/>
</dbReference>
<keyword evidence="5" id="KW-0010">Activator</keyword>
<gene>
    <name evidence="10" type="ORF">OIU85_023532</name>
</gene>
<evidence type="ECO:0000256" key="7">
    <source>
        <dbReference type="ARBA" id="ARBA00023242"/>
    </source>
</evidence>
<feature type="region of interest" description="Disordered" evidence="8">
    <location>
        <begin position="1"/>
        <end position="28"/>
    </location>
</feature>
<dbReference type="PRINTS" id="PR00615">
    <property type="entry name" value="CCAATSUBUNTA"/>
</dbReference>
<sequence>MADNPTSPAAGSHESGGEQSPRSGVREQDRYLPIANISRIMKKALPANGKIAKDAKDTVQECVSEFISFVTSEASDKCQKEKRKTINGDDLLWAMATLGFEEYIEPLKALLKSNRLTLLFSLVLLDDVMLQLEGDAKGSARGGDGSSKREAVGGLPAQNAQVNFCKQSLEVDSSVLVEVSSAYHIVFFLHL</sequence>
<evidence type="ECO:0000256" key="2">
    <source>
        <dbReference type="ARBA" id="ARBA00009053"/>
    </source>
</evidence>
<evidence type="ECO:0000256" key="4">
    <source>
        <dbReference type="ARBA" id="ARBA00023125"/>
    </source>
</evidence>
<dbReference type="CDD" id="cd22907">
    <property type="entry name" value="HFD_NFYB"/>
    <property type="match status" value="1"/>
</dbReference>
<comment type="caution">
    <text evidence="10">The sequence shown here is derived from an EMBL/GenBank/DDBJ whole genome shotgun (WGS) entry which is preliminary data.</text>
</comment>
<evidence type="ECO:0000256" key="3">
    <source>
        <dbReference type="ARBA" id="ARBA00023015"/>
    </source>
</evidence>
<dbReference type="GO" id="GO:0046982">
    <property type="term" value="F:protein heterodimerization activity"/>
    <property type="evidence" value="ECO:0007669"/>
    <property type="project" value="InterPro"/>
</dbReference>
<accession>A0A9Q0TYU3</accession>
<comment type="similarity">
    <text evidence="2">Belongs to the NFYB/HAP3 subunit family.</text>
</comment>
<dbReference type="Proteomes" id="UP001151529">
    <property type="component" value="Chromosome 10"/>
</dbReference>
<evidence type="ECO:0000256" key="8">
    <source>
        <dbReference type="SAM" id="MobiDB-lite"/>
    </source>
</evidence>
<dbReference type="AlphaFoldDB" id="A0A9Q0TYU3"/>
<dbReference type="OrthoDB" id="386949at2759"/>
<dbReference type="InterPro" id="IPR003958">
    <property type="entry name" value="CBFA_NFYB_domain"/>
</dbReference>
<organism evidence="10 11">
    <name type="scientific">Salix viminalis</name>
    <name type="common">Common osier</name>
    <name type="synonym">Basket willow</name>
    <dbReference type="NCBI Taxonomy" id="40686"/>
    <lineage>
        <taxon>Eukaryota</taxon>
        <taxon>Viridiplantae</taxon>
        <taxon>Streptophyta</taxon>
        <taxon>Embryophyta</taxon>
        <taxon>Tracheophyta</taxon>
        <taxon>Spermatophyta</taxon>
        <taxon>Magnoliopsida</taxon>
        <taxon>eudicotyledons</taxon>
        <taxon>Gunneridae</taxon>
        <taxon>Pentapetalae</taxon>
        <taxon>rosids</taxon>
        <taxon>fabids</taxon>
        <taxon>Malpighiales</taxon>
        <taxon>Salicaceae</taxon>
        <taxon>Saliceae</taxon>
        <taxon>Salix</taxon>
    </lineage>
</organism>